<sequence length="202" mass="21811">MSISLEKGQRISLEKNGQQLNKVCVGVNWGAIEKKGLFGGIKKVAVDLDASVSLYSASKDLQDLIYFGQLVSKDGSIVHSGDDTTGDLDGDDGLDNEVITVNLAQVPANVNFVAIILNSYKGQDFATIPFASVRLYEGTPTRVDQVVANYNIANDAKFSGAVSMVLGSFYRHNGAWKFKAIGEPTQDKKLEQLVKTVATSYL</sequence>
<dbReference type="PANTHER" id="PTHR32097:SF17">
    <property type="entry name" value="CAMP-BINDING PROTEIN 1-RELATED"/>
    <property type="match status" value="1"/>
</dbReference>
<protein>
    <submittedName>
        <fullName evidence="3">TerD family protein</fullName>
    </submittedName>
</protein>
<evidence type="ECO:0000259" key="2">
    <source>
        <dbReference type="Pfam" id="PF02342"/>
    </source>
</evidence>
<dbReference type="RefSeq" id="WP_019439418.1">
    <property type="nucleotide sequence ID" value="NZ_ALOE01000002.1"/>
</dbReference>
<dbReference type="PANTHER" id="PTHR32097">
    <property type="entry name" value="CAMP-BINDING PROTEIN 1-RELATED"/>
    <property type="match status" value="1"/>
</dbReference>
<accession>A0A5J6WNT4</accession>
<evidence type="ECO:0000313" key="4">
    <source>
        <dbReference type="Proteomes" id="UP000327424"/>
    </source>
</evidence>
<dbReference type="CDD" id="cd06974">
    <property type="entry name" value="TerD_like"/>
    <property type="match status" value="1"/>
</dbReference>
<organism evidence="3 4">
    <name type="scientific">Moritella marina ATCC 15381</name>
    <dbReference type="NCBI Taxonomy" id="1202962"/>
    <lineage>
        <taxon>Bacteria</taxon>
        <taxon>Pseudomonadati</taxon>
        <taxon>Pseudomonadota</taxon>
        <taxon>Gammaproteobacteria</taxon>
        <taxon>Alteromonadales</taxon>
        <taxon>Moritellaceae</taxon>
        <taxon>Moritella</taxon>
    </lineage>
</organism>
<dbReference type="Proteomes" id="UP000327424">
    <property type="component" value="Chromosome"/>
</dbReference>
<dbReference type="Pfam" id="PF02342">
    <property type="entry name" value="TerD"/>
    <property type="match status" value="1"/>
</dbReference>
<keyword evidence="4" id="KW-1185">Reference proteome</keyword>
<feature type="domain" description="TerD" evidence="2">
    <location>
        <begin position="1"/>
        <end position="195"/>
    </location>
</feature>
<dbReference type="AlphaFoldDB" id="A0A5J6WNT4"/>
<dbReference type="Gene3D" id="2.60.60.30">
    <property type="entry name" value="sav2460 like domains"/>
    <property type="match status" value="1"/>
</dbReference>
<dbReference type="InterPro" id="IPR051324">
    <property type="entry name" value="Stress/Tellurium_Resist"/>
</dbReference>
<dbReference type="GO" id="GO:0046690">
    <property type="term" value="P:response to tellurium ion"/>
    <property type="evidence" value="ECO:0007669"/>
    <property type="project" value="UniProtKB-KW"/>
</dbReference>
<proteinExistence type="predicted"/>
<dbReference type="EMBL" id="CP044399">
    <property type="protein sequence ID" value="QFI38590.1"/>
    <property type="molecule type" value="Genomic_DNA"/>
</dbReference>
<gene>
    <name evidence="3" type="ORF">FR932_12405</name>
</gene>
<keyword evidence="1" id="KW-0778">Tellurium resistance</keyword>
<evidence type="ECO:0000256" key="1">
    <source>
        <dbReference type="ARBA" id="ARBA00022686"/>
    </source>
</evidence>
<dbReference type="KEGG" id="mmaa:FR932_12405"/>
<dbReference type="InterPro" id="IPR003325">
    <property type="entry name" value="TerD"/>
</dbReference>
<name>A0A5J6WNT4_MORMI</name>
<reference evidence="3 4" key="1">
    <citation type="submission" date="2019-09" db="EMBL/GenBank/DDBJ databases">
        <title>Hybrid Assembly of the complete Genome of the Deep-Sea Bacterium Moritella marina from long Nanopore and Illumina reads.</title>
        <authorList>
            <person name="Magin S."/>
            <person name="Georgoulis A."/>
            <person name="Papadimitriou K."/>
            <person name="Iliakis G."/>
            <person name="Vorgias C.E."/>
        </authorList>
    </citation>
    <scope>NUCLEOTIDE SEQUENCE [LARGE SCALE GENOMIC DNA]</scope>
    <source>
        <strain evidence="3 4">MP-1</strain>
    </source>
</reference>
<dbReference type="OrthoDB" id="570928at2"/>
<evidence type="ECO:0000313" key="3">
    <source>
        <dbReference type="EMBL" id="QFI38590.1"/>
    </source>
</evidence>